<dbReference type="GO" id="GO:0050308">
    <property type="term" value="F:sugar-phosphatase activity"/>
    <property type="evidence" value="ECO:0007669"/>
    <property type="project" value="TreeGrafter"/>
</dbReference>
<dbReference type="NCBIfam" id="TIGR01509">
    <property type="entry name" value="HAD-SF-IA-v3"/>
    <property type="match status" value="1"/>
</dbReference>
<dbReference type="InterPro" id="IPR006439">
    <property type="entry name" value="HAD-SF_hydro_IA"/>
</dbReference>
<accession>A0A9W6R6E7</accession>
<dbReference type="Proteomes" id="UP001165136">
    <property type="component" value="Unassembled WGS sequence"/>
</dbReference>
<dbReference type="PANTHER" id="PTHR43481:SF4">
    <property type="entry name" value="GLYCEROL-1-PHOSPHATE PHOSPHOHYDROLASE 1-RELATED"/>
    <property type="match status" value="1"/>
</dbReference>
<dbReference type="Gene3D" id="1.10.150.240">
    <property type="entry name" value="Putative phosphatase, domain 2"/>
    <property type="match status" value="1"/>
</dbReference>
<dbReference type="Pfam" id="PF00702">
    <property type="entry name" value="Hydrolase"/>
    <property type="match status" value="1"/>
</dbReference>
<dbReference type="InterPro" id="IPR023214">
    <property type="entry name" value="HAD_sf"/>
</dbReference>
<name>A0A9W6R6E7_9PSEU</name>
<dbReference type="RefSeq" id="WP_285489507.1">
    <property type="nucleotide sequence ID" value="NZ_BSTI01000021.1"/>
</dbReference>
<reference evidence="1" key="1">
    <citation type="submission" date="2023-03" db="EMBL/GenBank/DDBJ databases">
        <title>Amycolatopsis taiwanensis NBRC 103393.</title>
        <authorList>
            <person name="Ichikawa N."/>
            <person name="Sato H."/>
            <person name="Tonouchi N."/>
        </authorList>
    </citation>
    <scope>NUCLEOTIDE SEQUENCE</scope>
    <source>
        <strain evidence="1">NBRC 103393</strain>
    </source>
</reference>
<dbReference type="PANTHER" id="PTHR43481">
    <property type="entry name" value="FRUCTOSE-1-PHOSPHATE PHOSPHATASE"/>
    <property type="match status" value="1"/>
</dbReference>
<dbReference type="InterPro" id="IPR036412">
    <property type="entry name" value="HAD-like_sf"/>
</dbReference>
<dbReference type="Gene3D" id="3.40.50.1000">
    <property type="entry name" value="HAD superfamily/HAD-like"/>
    <property type="match status" value="1"/>
</dbReference>
<dbReference type="SUPFAM" id="SSF56784">
    <property type="entry name" value="HAD-like"/>
    <property type="match status" value="1"/>
</dbReference>
<dbReference type="InterPro" id="IPR023198">
    <property type="entry name" value="PGP-like_dom2"/>
</dbReference>
<dbReference type="AlphaFoldDB" id="A0A9W6R6E7"/>
<keyword evidence="2" id="KW-1185">Reference proteome</keyword>
<evidence type="ECO:0000313" key="2">
    <source>
        <dbReference type="Proteomes" id="UP001165136"/>
    </source>
</evidence>
<evidence type="ECO:0000313" key="1">
    <source>
        <dbReference type="EMBL" id="GLY70286.1"/>
    </source>
</evidence>
<proteinExistence type="predicted"/>
<organism evidence="1 2">
    <name type="scientific">Amycolatopsis taiwanensis</name>
    <dbReference type="NCBI Taxonomy" id="342230"/>
    <lineage>
        <taxon>Bacteria</taxon>
        <taxon>Bacillati</taxon>
        <taxon>Actinomycetota</taxon>
        <taxon>Actinomycetes</taxon>
        <taxon>Pseudonocardiales</taxon>
        <taxon>Pseudonocardiaceae</taxon>
        <taxon>Amycolatopsis</taxon>
    </lineage>
</organism>
<dbReference type="SFLD" id="SFLDS00003">
    <property type="entry name" value="Haloacid_Dehalogenase"/>
    <property type="match status" value="1"/>
</dbReference>
<protein>
    <submittedName>
        <fullName evidence="1">Glycerol-3-phosphatase</fullName>
    </submittedName>
</protein>
<dbReference type="SFLD" id="SFLDG01129">
    <property type="entry name" value="C1.5:_HAD__Beta-PGM__Phosphata"/>
    <property type="match status" value="1"/>
</dbReference>
<gene>
    <name evidence="1" type="ORF">Atai01_69050</name>
</gene>
<dbReference type="InterPro" id="IPR051806">
    <property type="entry name" value="HAD-like_SPP"/>
</dbReference>
<dbReference type="EMBL" id="BSTI01000021">
    <property type="protein sequence ID" value="GLY70286.1"/>
    <property type="molecule type" value="Genomic_DNA"/>
</dbReference>
<dbReference type="NCBIfam" id="TIGR01549">
    <property type="entry name" value="HAD-SF-IA-v1"/>
    <property type="match status" value="1"/>
</dbReference>
<sequence length="232" mass="24808">MASKDGEPGHVIGAEAQAILFDLDGTLIDSTGATERAWHKWADTLGITGYVHRGHGLPARDTVARHVAANQRAEALRLAEQLEEQETEGIEVKDGARELLAELPAERWAIVTSCTAKLARIRLQAAGLNEPTVMITADDVVNGKPSPEGYRAAARALGFNADTCLVVEDTPVGLAAGRSLGCQTLGVLGTVEASELNADYLIETLTQVSLRIAHHDGAMTLEISDTRFCRFL</sequence>
<comment type="caution">
    <text evidence="1">The sequence shown here is derived from an EMBL/GenBank/DDBJ whole genome shotgun (WGS) entry which is preliminary data.</text>
</comment>